<sequence>MQISLIYDRFCFDWGIPSTVDTSKSNLESSTAPHSSKRAELILASPGLFLLYFRSSSNEKSMNTFFVNQSKLISSKCCPFKNPWYKVSSWTLYTYKRSKPPGVFLVLGIPTEQFDELLSRGRRVEYSTGSIYIRFFDSEGLSDVPPKKTPEPETTMETDTPTTDTTLGPSVDTVLEEIQAVLIEPEVTHPPIMTPWDRVAETDDTDDAQTTVCITDSPLCRACMEADETPTHVLLQCRGVAEQRAAYLGSPASLPEALDDLGGLLSFWSELGWLE</sequence>
<name>A0A8S4RVZ8_9NEOP</name>
<organism evidence="2 3">
    <name type="scientific">Pararge aegeria aegeria</name>
    <dbReference type="NCBI Taxonomy" id="348720"/>
    <lineage>
        <taxon>Eukaryota</taxon>
        <taxon>Metazoa</taxon>
        <taxon>Ecdysozoa</taxon>
        <taxon>Arthropoda</taxon>
        <taxon>Hexapoda</taxon>
        <taxon>Insecta</taxon>
        <taxon>Pterygota</taxon>
        <taxon>Neoptera</taxon>
        <taxon>Endopterygota</taxon>
        <taxon>Lepidoptera</taxon>
        <taxon>Glossata</taxon>
        <taxon>Ditrysia</taxon>
        <taxon>Papilionoidea</taxon>
        <taxon>Nymphalidae</taxon>
        <taxon>Satyrinae</taxon>
        <taxon>Satyrini</taxon>
        <taxon>Parargina</taxon>
        <taxon>Pararge</taxon>
    </lineage>
</organism>
<evidence type="ECO:0000313" key="2">
    <source>
        <dbReference type="EMBL" id="CAH2241941.1"/>
    </source>
</evidence>
<accession>A0A8S4RVZ8</accession>
<dbReference type="AlphaFoldDB" id="A0A8S4RVZ8"/>
<keyword evidence="3" id="KW-1185">Reference proteome</keyword>
<dbReference type="Proteomes" id="UP000838756">
    <property type="component" value="Unassembled WGS sequence"/>
</dbReference>
<evidence type="ECO:0000256" key="1">
    <source>
        <dbReference type="SAM" id="MobiDB-lite"/>
    </source>
</evidence>
<feature type="region of interest" description="Disordered" evidence="1">
    <location>
        <begin position="143"/>
        <end position="168"/>
    </location>
</feature>
<dbReference type="OrthoDB" id="6931682at2759"/>
<evidence type="ECO:0000313" key="3">
    <source>
        <dbReference type="Proteomes" id="UP000838756"/>
    </source>
</evidence>
<protein>
    <submittedName>
        <fullName evidence="2">Jg12195 protein</fullName>
    </submittedName>
</protein>
<comment type="caution">
    <text evidence="2">The sequence shown here is derived from an EMBL/GenBank/DDBJ whole genome shotgun (WGS) entry which is preliminary data.</text>
</comment>
<proteinExistence type="predicted"/>
<dbReference type="EMBL" id="CAKXAJ010025601">
    <property type="protein sequence ID" value="CAH2241941.1"/>
    <property type="molecule type" value="Genomic_DNA"/>
</dbReference>
<reference evidence="2" key="1">
    <citation type="submission" date="2022-03" db="EMBL/GenBank/DDBJ databases">
        <authorList>
            <person name="Lindestad O."/>
        </authorList>
    </citation>
    <scope>NUCLEOTIDE SEQUENCE</scope>
</reference>
<feature type="compositionally biased region" description="Low complexity" evidence="1">
    <location>
        <begin position="152"/>
        <end position="166"/>
    </location>
</feature>
<gene>
    <name evidence="2" type="primary">jg12195</name>
    <name evidence="2" type="ORF">PAEG_LOCUS18321</name>
</gene>